<dbReference type="GO" id="GO:0003677">
    <property type="term" value="F:DNA binding"/>
    <property type="evidence" value="ECO:0007669"/>
    <property type="project" value="InterPro"/>
</dbReference>
<dbReference type="InterPro" id="IPR037118">
    <property type="entry name" value="Val-tRNA_synth_C_sf"/>
</dbReference>
<dbReference type="SUPFAM" id="SSF52540">
    <property type="entry name" value="P-loop containing nucleoside triphosphate hydrolases"/>
    <property type="match status" value="2"/>
</dbReference>
<evidence type="ECO:0000256" key="1">
    <source>
        <dbReference type="ARBA" id="ARBA00022741"/>
    </source>
</evidence>
<dbReference type="FunFam" id="3.40.50.300:FF:000309">
    <property type="entry name" value="ABC transporter ATP-binding protein"/>
    <property type="match status" value="1"/>
</dbReference>
<comment type="similarity">
    <text evidence="4">Belongs to the ABC transporter superfamily. ABCF family. Uup subfamily.</text>
</comment>
<dbReference type="EMBL" id="JAEMUK010000002">
    <property type="protein sequence ID" value="MBJ7542117.1"/>
    <property type="molecule type" value="Genomic_DNA"/>
</dbReference>
<comment type="catalytic activity">
    <reaction evidence="3">
        <text>ATP + H2O = ADP + phosphate + H(+)</text>
        <dbReference type="Rhea" id="RHEA:13065"/>
        <dbReference type="ChEBI" id="CHEBI:15377"/>
        <dbReference type="ChEBI" id="CHEBI:15378"/>
        <dbReference type="ChEBI" id="CHEBI:30616"/>
        <dbReference type="ChEBI" id="CHEBI:43474"/>
        <dbReference type="ChEBI" id="CHEBI:456216"/>
    </reaction>
</comment>
<feature type="domain" description="ABC transporter" evidence="7">
    <location>
        <begin position="283"/>
        <end position="501"/>
    </location>
</feature>
<dbReference type="Pfam" id="PF16326">
    <property type="entry name" value="ABC_tran_CTD"/>
    <property type="match status" value="1"/>
</dbReference>
<dbReference type="InterPro" id="IPR027417">
    <property type="entry name" value="P-loop_NTPase"/>
</dbReference>
<proteinExistence type="inferred from homology"/>
<dbReference type="PANTHER" id="PTHR42855">
    <property type="entry name" value="ABC TRANSPORTER ATP-BINDING SUBUNIT"/>
    <property type="match status" value="1"/>
</dbReference>
<dbReference type="SMART" id="SM00382">
    <property type="entry name" value="AAA"/>
    <property type="match status" value="2"/>
</dbReference>
<dbReference type="GO" id="GO:0005524">
    <property type="term" value="F:ATP binding"/>
    <property type="evidence" value="ECO:0007669"/>
    <property type="project" value="UniProtKB-KW"/>
</dbReference>
<feature type="coiled-coil region" evidence="5">
    <location>
        <begin position="573"/>
        <end position="600"/>
    </location>
</feature>
<dbReference type="Gene3D" id="3.40.50.300">
    <property type="entry name" value="P-loop containing nucleotide triphosphate hydrolases"/>
    <property type="match status" value="2"/>
</dbReference>
<keyword evidence="5" id="KW-0175">Coiled coil</keyword>
<feature type="domain" description="ABC transporter" evidence="7">
    <location>
        <begin position="6"/>
        <end position="216"/>
    </location>
</feature>
<dbReference type="InterPro" id="IPR003593">
    <property type="entry name" value="AAA+_ATPase"/>
</dbReference>
<dbReference type="PANTHER" id="PTHR42855:SF1">
    <property type="entry name" value="ABC TRANSPORTER DOMAIN-CONTAINING PROTEIN"/>
    <property type="match status" value="1"/>
</dbReference>
<protein>
    <submittedName>
        <fullName evidence="8">ATP-binding cassette domain-containing protein</fullName>
    </submittedName>
</protein>
<keyword evidence="9" id="KW-1185">Reference proteome</keyword>
<dbReference type="AlphaFoldDB" id="A0A8I1G7Q7"/>
<evidence type="ECO:0000256" key="3">
    <source>
        <dbReference type="ARBA" id="ARBA00049360"/>
    </source>
</evidence>
<accession>A0A8I1G7Q7</accession>
<gene>
    <name evidence="8" type="ORF">JDN41_00915</name>
</gene>
<feature type="region of interest" description="Disordered" evidence="6">
    <location>
        <begin position="495"/>
        <end position="528"/>
    </location>
</feature>
<evidence type="ECO:0000256" key="4">
    <source>
        <dbReference type="ARBA" id="ARBA00061478"/>
    </source>
</evidence>
<evidence type="ECO:0000313" key="8">
    <source>
        <dbReference type="EMBL" id="MBJ7542117.1"/>
    </source>
</evidence>
<keyword evidence="2 8" id="KW-0067">ATP-binding</keyword>
<dbReference type="GO" id="GO:0016887">
    <property type="term" value="F:ATP hydrolysis activity"/>
    <property type="evidence" value="ECO:0007669"/>
    <property type="project" value="InterPro"/>
</dbReference>
<evidence type="ECO:0000256" key="5">
    <source>
        <dbReference type="SAM" id="Coils"/>
    </source>
</evidence>
<dbReference type="PROSITE" id="PS50893">
    <property type="entry name" value="ABC_TRANSPORTER_2"/>
    <property type="match status" value="2"/>
</dbReference>
<sequence>MAAPLLTLQNIALTFGGTSLFDGASLVVSEGDRIAIVGRNGTGKSTLMKIAAGLIEPDSGSRFAQPGAIMRYLPQEPDFGDHATVLSYVESGLGPTDDHYQARLLLGELDLTGEEAPTTLSGGEARRAALVRILAANPDVLLLDEPTNHLDIQVIEWLEKRLAAMKSALVIISHDRRFLTNLSRSTVWVDRGTTRTLEFGFGKFEDWRDEFLAQEELDRHKLARKIEREADWLRYGVTARRKRNVRRLGALHSLRDELRTARRAPGAARLEAAEGAQSGKLVIEAEGISKSYGGGKPVVEKFSTRVMRGARIGLAGPNGAGKTTLLKMLIGALEPDEGNVRLGTNLEIAALEQNRDSLKPDMTVADALTGGHGDLVVVNGAARHVASYMQDFLFLPEQVRSPLKVLSGGERARLMLARAFAKPSNLLVLDEPTNDLDLETLDVLEELLNDYGGTIILVSHDRDFLDRVATSMICPDGNGQWIEYAGGYSDTLAQRGGRGFGSEPTKTKSTQEPKLKAAAAGGDQPKPKRKLSFNEKHALETLPAKMTALEKQIGTLQAKLTDPNLYAKDRKAFDQATAALAKAQAELTEAENRWLELEILREELGL</sequence>
<dbReference type="Pfam" id="PF00005">
    <property type="entry name" value="ABC_tran"/>
    <property type="match status" value="2"/>
</dbReference>
<evidence type="ECO:0000256" key="6">
    <source>
        <dbReference type="SAM" id="MobiDB-lite"/>
    </source>
</evidence>
<comment type="caution">
    <text evidence="8">The sequence shown here is derived from an EMBL/GenBank/DDBJ whole genome shotgun (WGS) entry which is preliminary data.</text>
</comment>
<evidence type="ECO:0000256" key="2">
    <source>
        <dbReference type="ARBA" id="ARBA00022840"/>
    </source>
</evidence>
<dbReference type="Proteomes" id="UP000623250">
    <property type="component" value="Unassembled WGS sequence"/>
</dbReference>
<feature type="compositionally biased region" description="Basic and acidic residues" evidence="6">
    <location>
        <begin position="505"/>
        <end position="515"/>
    </location>
</feature>
<dbReference type="PROSITE" id="PS00211">
    <property type="entry name" value="ABC_TRANSPORTER_1"/>
    <property type="match status" value="2"/>
</dbReference>
<dbReference type="InterPro" id="IPR032524">
    <property type="entry name" value="ABC_tran_C"/>
</dbReference>
<evidence type="ECO:0000259" key="7">
    <source>
        <dbReference type="PROSITE" id="PS50893"/>
    </source>
</evidence>
<name>A0A8I1G7Q7_9HYPH</name>
<keyword evidence="1" id="KW-0547">Nucleotide-binding</keyword>
<dbReference type="Gene3D" id="1.10.287.380">
    <property type="entry name" value="Valyl-tRNA synthetase, C-terminal domain"/>
    <property type="match status" value="1"/>
</dbReference>
<dbReference type="InterPro" id="IPR003439">
    <property type="entry name" value="ABC_transporter-like_ATP-bd"/>
</dbReference>
<reference evidence="8 9" key="1">
    <citation type="submission" date="2020-12" db="EMBL/GenBank/DDBJ databases">
        <title>Revised draft genomes of Rhodomicrobium vannielii ATCC 17100 and Rhodomicrobium udaipurense JA643.</title>
        <authorList>
            <person name="Conners E.M."/>
            <person name="Davenport E.J."/>
            <person name="Bose A."/>
        </authorList>
    </citation>
    <scope>NUCLEOTIDE SEQUENCE [LARGE SCALE GENOMIC DNA]</scope>
    <source>
        <strain evidence="8 9">JA643</strain>
    </source>
</reference>
<organism evidence="8 9">
    <name type="scientific">Rhodomicrobium udaipurense</name>
    <dbReference type="NCBI Taxonomy" id="1202716"/>
    <lineage>
        <taxon>Bacteria</taxon>
        <taxon>Pseudomonadati</taxon>
        <taxon>Pseudomonadota</taxon>
        <taxon>Alphaproteobacteria</taxon>
        <taxon>Hyphomicrobiales</taxon>
        <taxon>Hyphomicrobiaceae</taxon>
        <taxon>Rhodomicrobium</taxon>
    </lineage>
</organism>
<evidence type="ECO:0000313" key="9">
    <source>
        <dbReference type="Proteomes" id="UP000623250"/>
    </source>
</evidence>
<dbReference type="InterPro" id="IPR051309">
    <property type="entry name" value="ABCF_ATPase"/>
</dbReference>
<dbReference type="RefSeq" id="WP_037234921.1">
    <property type="nucleotide sequence ID" value="NZ_JAEMUK010000002.1"/>
</dbReference>
<dbReference type="InterPro" id="IPR017871">
    <property type="entry name" value="ABC_transporter-like_CS"/>
</dbReference>
<dbReference type="CDD" id="cd03221">
    <property type="entry name" value="ABCF_EF-3"/>
    <property type="match status" value="2"/>
</dbReference>